<dbReference type="NCBIfam" id="TIGR01643">
    <property type="entry name" value="YD_repeat_2x"/>
    <property type="match status" value="4"/>
</dbReference>
<dbReference type="InterPro" id="IPR037146">
    <property type="entry name" value="Colicin/pyocin_DNase_dom_sf"/>
</dbReference>
<comment type="similarity">
    <text evidence="1">Belongs to the colicin/pyosin nuclease family.</text>
</comment>
<feature type="region of interest" description="Disordered" evidence="8">
    <location>
        <begin position="372"/>
        <end position="404"/>
    </location>
</feature>
<keyword evidence="6" id="KW-0044">Antibiotic</keyword>
<dbReference type="GO" id="GO:0016787">
    <property type="term" value="F:hydrolase activity"/>
    <property type="evidence" value="ECO:0007669"/>
    <property type="project" value="UniProtKB-KW"/>
</dbReference>
<dbReference type="InterPro" id="IPR022385">
    <property type="entry name" value="Rhs_assc_core"/>
</dbReference>
<feature type="compositionally biased region" description="Low complexity" evidence="8">
    <location>
        <begin position="642"/>
        <end position="651"/>
    </location>
</feature>
<proteinExistence type="inferred from homology"/>
<name>A0A3N4ZL65_9MICO</name>
<feature type="compositionally biased region" description="Acidic residues" evidence="8">
    <location>
        <begin position="2408"/>
        <end position="2418"/>
    </location>
</feature>
<feature type="domain" description="Hint" evidence="9">
    <location>
        <begin position="2769"/>
        <end position="2864"/>
    </location>
</feature>
<sequence length="3019" mass="320052">MARTDGARIVKQVASRTASGLGAVMARTARRGKPAGVGLVAAAVAVTLGVQPVLAVPAAAGVECVTVSDDQATALKVAHACKLEVEVRSERTSWTTVYATPSGTMRVESTALAERALVDGAWLPVDSRVVSGDTGDGRLEVAVSPNELTFSDGTAGQSLASMVRDGHELILDAPFDLTEPVVDGDQVTYPDVVTNGVDLVVSVNPDATGFTETLVFASREAAERAEKKVGLDALTFPLTTSTGLQVTRQEGGLVATDMFGQEIFTAPAPRAWDSTSRDLTGTDDTARSSWRLPAQEEVTPLRARGPSGWEHLAGDGVDPADLSVHARSALPGDRSTGIGVDLVPAAPRHQDTAAAEEVAGGIGTAGVLGGTTAGGQPSPTGGLTVGGAPAAGDPGVAGGAGAEGERSTVGVRLELDTDWLFDDATKFPVYADPAFSGSPNAWLMVHEPAGGETAQYMFDGDEGLGLCDVDVAAGCVADSRFRLGWRFDGLDQIGLMDASRITSAQFSASGEHSWDCNPRGVQLWRTSPFDAASDWASWGASAFVEELDEQVVSHKTACDNVKTVTWDATAAAKRLAEVDGGSVSLGLRATNEQDMTLGWKRYHHAASLTIEYEPELDNGGEGQDLAARSDNLAPVIDDADTPDTAAPAEITPEPRSEEQPPDPAAPVEELPAGGVAEIPVTTEPTQVDVGGLDLTVAAPAEGEAPDQVVVDVADQASTEADGVTGVVLEVTDSTPAGTAAAGETRAVEATVDYGEFTEAAGADWGRRLQVMRIPACAEATPEAPECQPELVETSNDENAQTLTATLEIPAAGAETVEQVASSGSDEQTKAGELSTESESTSANAVQAEQTMTAADAETGDKFAVTSGTSSASGDWAATPINPTGEWSVSGATGAMGWTYPVTVPSPAAGPAPQLAIGYSSSSLVGRVSGANNQSSWIGDGWDLTTGFIERSYVPCVADQDADGGDTPNNATRDTADLCWDGENAVMSLGGKTTKLVKNTSASSSTKAIWVPEADDGTLVEQILPGGPNATDRGSKEYWRVVTVDGSVHTFGRDNRFEGDSLDQDSRWTVPVYGNHAGEPGHATAFADSERVQAWRFNLDHVTDTLGNTMSYTYSAETNRYAADVGRDGDKTYTRGGTLKRIEYGTRTGEAGHANAPYRVEFDVAERCFGGSAECPTTTKPTRSEMKRWRDTPMDLICVSGDDCESYAPAFFSRKRLTGITTQARIDGAYRDIDTYGLQQKFRDPGDGTGKLLWLQSITRTPGGDPDAAAVDPLKTWFAGETMPARVDHENLTDGLPAMNRFHVTDIVNETGGMVSISYKDSDCTPANTQDTSLAAQEANTKNCFPVRWHVAGEDEAHTEWFHSYLVSSVTQTAGGVRSGGVSGHGDPDQVTYYDYKGDAGWARLDNPRLDEPVDRTWSDFRGYAQVVIRQGEDGPSARTRYLRGLGGTITATAGDVSRQVDDHEHLAGMVVVAKALNGTDGSGDERVLSETVTDPVVVEGITYDGLTTARTKSMTTVSALLGANGVVDHTTRTSKTMDEYGNTTQVNNEGDLEVGNDQTCTRSDYHDPGTTHITGALKQTITRAGSCDTQDDGTPGKLISATRVSYDQQAYGQAPTDALLTGTRSIDPERDPQVGTTFEAVGWSTSDLYTTTTFDVHEPGSYPGALGRPVAVTDAAGRITRTDYALAGGILTQTTSRTPDPDGTGPLTAHTATTTLSKYRGVPTKVTDANGRVTTAEYDRAGRLTRVWLPERQGKSASLRYEYTISPSGINAITTRTLRADGATYQKATSLFDGLGRDIQTQTESVDAADPGRIITDIQYDEAGRVYQVQGPWFEPDTSPGTTIVGTDDVPEATTRMVYDDAGRTTAEIFFDNNPDNPDYERWRTRTVFDGATTLVIPPAGAVPTSTTADAHGRTTALTQYVREYGDPGADAYPDTAGEVRDLPAQTTTYEYDHAGRMVEVVDPAGNAWTYEHDLAGRQTRTVDPDRGVTSTTYDVAGQPVTVTDANGTLAYTYDALGRVTSLRDDSPSGPLRAAWTYDKYAHGPNAGQTIKGMTTAATRYTPDGTGDSDTDADEYVTAVTEVDAAYRTIASQVILPEGNADLALLGSSAEDRTFETRYSYVADGQVESVTYQGVGNLKRETVTTGYTATGMPEWMAGGFGWGTYVAEARFNAYGELLYQDLGNTYGTVVSYQYEPGTRRLEQVSLDRERISGKDLNLKYAYDQAGNILSAKDVPTHEGMAADRQCYTYDGLNRLTEAWTPDSGDCSEAPSVEGLNNGVAPYWESFEYDSLGNRTSHTLRTPDGSDPDGGTSGGEEVVGDYIVPGGAGGGGEPAAGDCTADAEGPHQVAAVSTQAATGSACQTLTYDGAGNTTSRTTVSDFTDVVQDLTWDVEGELVDVATATTVYEEPVDEGSDETGDGGSTAGERGAGTTTTSNVSMVYTADGDRVLRNQDGVVTLYVGGGQEVALDTAAGTVTATRYYAFAGQTVAVRTDRGMGGVTSLINDPHGTPLASVHNTALPTQGITKHHTLPFGDARGDGAAPPGDHRFLGAPQDATGLVMLGARYYDPTTGRFLSVDPIMDLTSPQQWNAYSYGNNNPNSYTDPDGLEPRPWHDPGTPMPDPGDVTERDDDGAPRTGGGGGTSAPPIEVEDGVSEIIPVDSDGRADLSAYDAKVELGQINELMPWYLTTAGWFDVMVTDSLNFWIDTARAIDDPRLFTEFWGSVEAWERELDLELKMMALGVATGGVGLALKAAAKGGTKITKTVMKGACSFAGATLILMADGSHKPIEDIEPGDEVIATDPETGEQGAREVTHVWVHQDDLFEFEVDGELIVTTEDHPFWSVTDQAWEGTQNLERGDQVLTASGRTAAVTREVDPETRETNAAYNLTVADLHTYYVLAGATPVLVHNSNCGGRWKLGEDYSKLNKNGVAPSLSTMRKRFWKNEAAEVGAADQYGASNVARMKRGSAPQRQRPDGSWESMELSHEPIPERDGGMVLTPRWPEDHVIMDPGGYRRLPPDY</sequence>
<dbReference type="PANTHER" id="PTHR32305">
    <property type="match status" value="1"/>
</dbReference>
<dbReference type="EMBL" id="RKQZ01000001">
    <property type="protein sequence ID" value="RPF21715.1"/>
    <property type="molecule type" value="Genomic_DNA"/>
</dbReference>
<dbReference type="InterPro" id="IPR036844">
    <property type="entry name" value="Hint_dom_sf"/>
</dbReference>
<dbReference type="Proteomes" id="UP000280501">
    <property type="component" value="Unassembled WGS sequence"/>
</dbReference>
<evidence type="ECO:0000256" key="5">
    <source>
        <dbReference type="ARBA" id="ARBA00022801"/>
    </source>
</evidence>
<dbReference type="Gene3D" id="3.90.540.10">
    <property type="entry name" value="Colicin/pyocin, DNase domain"/>
    <property type="match status" value="1"/>
</dbReference>
<dbReference type="CDD" id="cd00081">
    <property type="entry name" value="Hint"/>
    <property type="match status" value="1"/>
</dbReference>
<feature type="region of interest" description="Disordered" evidence="8">
    <location>
        <begin position="2294"/>
        <end position="2317"/>
    </location>
</feature>
<evidence type="ECO:0000256" key="4">
    <source>
        <dbReference type="ARBA" id="ARBA00022759"/>
    </source>
</evidence>
<dbReference type="InterPro" id="IPR050708">
    <property type="entry name" value="T6SS_VgrG/RHS"/>
</dbReference>
<dbReference type="Pfam" id="PF05593">
    <property type="entry name" value="RHS_repeat"/>
    <property type="match status" value="3"/>
</dbReference>
<reference evidence="10 11" key="1">
    <citation type="submission" date="2018-11" db="EMBL/GenBank/DDBJ databases">
        <title>Sequencing the genomes of 1000 actinobacteria strains.</title>
        <authorList>
            <person name="Klenk H.-P."/>
        </authorList>
    </citation>
    <scope>NUCLEOTIDE SEQUENCE [LARGE SCALE GENOMIC DNA]</scope>
    <source>
        <strain evidence="10 11">DSM 15700</strain>
    </source>
</reference>
<feature type="region of interest" description="Disordered" evidence="8">
    <location>
        <begin position="2591"/>
        <end position="2651"/>
    </location>
</feature>
<keyword evidence="4" id="KW-0255">Endonuclease</keyword>
<evidence type="ECO:0000313" key="11">
    <source>
        <dbReference type="Proteomes" id="UP000280501"/>
    </source>
</evidence>
<evidence type="ECO:0000256" key="7">
    <source>
        <dbReference type="ARBA" id="ARBA00023048"/>
    </source>
</evidence>
<dbReference type="Gene3D" id="2.170.16.10">
    <property type="entry name" value="Hedgehog/Intein (Hint) domain"/>
    <property type="match status" value="1"/>
</dbReference>
<protein>
    <submittedName>
        <fullName evidence="10">Intein/intein/RHS repeat-associated protein</fullName>
    </submittedName>
</protein>
<evidence type="ECO:0000256" key="8">
    <source>
        <dbReference type="SAM" id="MobiDB-lite"/>
    </source>
</evidence>
<organism evidence="10 11">
    <name type="scientific">Myceligenerans xiligouense</name>
    <dbReference type="NCBI Taxonomy" id="253184"/>
    <lineage>
        <taxon>Bacteria</taxon>
        <taxon>Bacillati</taxon>
        <taxon>Actinomycetota</taxon>
        <taxon>Actinomycetes</taxon>
        <taxon>Micrococcales</taxon>
        <taxon>Promicromonosporaceae</taxon>
        <taxon>Myceligenerans</taxon>
    </lineage>
</organism>
<keyword evidence="5" id="KW-0378">Hydrolase</keyword>
<dbReference type="PANTHER" id="PTHR32305:SF17">
    <property type="entry name" value="TRNA NUCLEASE WAPA"/>
    <property type="match status" value="1"/>
</dbReference>
<evidence type="ECO:0000256" key="6">
    <source>
        <dbReference type="ARBA" id="ARBA00023022"/>
    </source>
</evidence>
<dbReference type="Pfam" id="PF07591">
    <property type="entry name" value="PT-HINT"/>
    <property type="match status" value="1"/>
</dbReference>
<comment type="caution">
    <text evidence="10">The sequence shown here is derived from an EMBL/GenBank/DDBJ whole genome shotgun (WGS) entry which is preliminary data.</text>
</comment>
<keyword evidence="2" id="KW-0929">Antimicrobial</keyword>
<feature type="compositionally biased region" description="Basic and acidic residues" evidence="8">
    <location>
        <begin position="2971"/>
        <end position="2992"/>
    </location>
</feature>
<dbReference type="InterPro" id="IPR006530">
    <property type="entry name" value="YD"/>
</dbReference>
<feature type="compositionally biased region" description="Low complexity" evidence="8">
    <location>
        <begin position="2424"/>
        <end position="2435"/>
    </location>
</feature>
<evidence type="ECO:0000256" key="1">
    <source>
        <dbReference type="ARBA" id="ARBA00006811"/>
    </source>
</evidence>
<feature type="compositionally biased region" description="Polar residues" evidence="8">
    <location>
        <begin position="2591"/>
        <end position="2602"/>
    </location>
</feature>
<dbReference type="GO" id="GO:0004519">
    <property type="term" value="F:endonuclease activity"/>
    <property type="evidence" value="ECO:0007669"/>
    <property type="project" value="UniProtKB-KW"/>
</dbReference>
<dbReference type="GO" id="GO:0042742">
    <property type="term" value="P:defense response to bacterium"/>
    <property type="evidence" value="ECO:0007669"/>
    <property type="project" value="UniProtKB-KW"/>
</dbReference>
<evidence type="ECO:0000313" key="10">
    <source>
        <dbReference type="EMBL" id="RPF21715.1"/>
    </source>
</evidence>
<keyword evidence="7" id="KW-0078">Bacteriocin</keyword>
<evidence type="ECO:0000256" key="3">
    <source>
        <dbReference type="ARBA" id="ARBA00022722"/>
    </source>
</evidence>
<feature type="region of interest" description="Disordered" evidence="8">
    <location>
        <begin position="2406"/>
        <end position="2437"/>
    </location>
</feature>
<keyword evidence="11" id="KW-1185">Reference proteome</keyword>
<evidence type="ECO:0000256" key="2">
    <source>
        <dbReference type="ARBA" id="ARBA00022529"/>
    </source>
</evidence>
<accession>A0A3N4ZL65</accession>
<dbReference type="NCBIfam" id="TIGR03696">
    <property type="entry name" value="Rhs_assc_core"/>
    <property type="match status" value="1"/>
</dbReference>
<dbReference type="InterPro" id="IPR003587">
    <property type="entry name" value="Hint_dom_N"/>
</dbReference>
<dbReference type="InterPro" id="IPR030934">
    <property type="entry name" value="Intein_C"/>
</dbReference>
<keyword evidence="3" id="KW-0540">Nuclease</keyword>
<gene>
    <name evidence="10" type="ORF">EDD34_2350</name>
</gene>
<evidence type="ECO:0000259" key="9">
    <source>
        <dbReference type="SMART" id="SM00306"/>
    </source>
</evidence>
<dbReference type="InterPro" id="IPR031325">
    <property type="entry name" value="RHS_repeat"/>
</dbReference>
<feature type="region of interest" description="Disordered" evidence="8">
    <location>
        <begin position="2959"/>
        <end position="3001"/>
    </location>
</feature>
<dbReference type="NCBIfam" id="TIGR01443">
    <property type="entry name" value="intein_Cterm"/>
    <property type="match status" value="1"/>
</dbReference>
<dbReference type="SUPFAM" id="SSF51294">
    <property type="entry name" value="Hedgehog/intein (Hint) domain"/>
    <property type="match status" value="1"/>
</dbReference>
<dbReference type="SMART" id="SM00306">
    <property type="entry name" value="HintN"/>
    <property type="match status" value="1"/>
</dbReference>
<dbReference type="PROSITE" id="PS50817">
    <property type="entry name" value="INTEIN_N_TER"/>
    <property type="match status" value="1"/>
</dbReference>
<dbReference type="GO" id="GO:0016539">
    <property type="term" value="P:intein-mediated protein splicing"/>
    <property type="evidence" value="ECO:0007669"/>
    <property type="project" value="InterPro"/>
</dbReference>
<dbReference type="GO" id="GO:0031640">
    <property type="term" value="P:killing of cells of another organism"/>
    <property type="evidence" value="ECO:0007669"/>
    <property type="project" value="UniProtKB-KW"/>
</dbReference>
<feature type="region of interest" description="Disordered" evidence="8">
    <location>
        <begin position="815"/>
        <end position="842"/>
    </location>
</feature>
<dbReference type="InterPro" id="IPR006141">
    <property type="entry name" value="Intein_N"/>
</dbReference>
<dbReference type="Gene3D" id="2.180.10.10">
    <property type="entry name" value="RHS repeat-associated core"/>
    <property type="match status" value="2"/>
</dbReference>
<dbReference type="InterPro" id="IPR044925">
    <property type="entry name" value="His-Me_finger_sf"/>
</dbReference>
<feature type="region of interest" description="Disordered" evidence="8">
    <location>
        <begin position="634"/>
        <end position="669"/>
    </location>
</feature>
<dbReference type="SUPFAM" id="SSF54060">
    <property type="entry name" value="His-Me finger endonucleases"/>
    <property type="match status" value="1"/>
</dbReference>